<protein>
    <recommendedName>
        <fullName evidence="1">C2H2-type domain-containing protein</fullName>
    </recommendedName>
</protein>
<name>A0ABD2W0R1_9HYME</name>
<dbReference type="PROSITE" id="PS00028">
    <property type="entry name" value="ZINC_FINGER_C2H2_1"/>
    <property type="match status" value="1"/>
</dbReference>
<comment type="caution">
    <text evidence="2">The sequence shown here is derived from an EMBL/GenBank/DDBJ whole genome shotgun (WGS) entry which is preliminary data.</text>
</comment>
<evidence type="ECO:0000259" key="1">
    <source>
        <dbReference type="PROSITE" id="PS00028"/>
    </source>
</evidence>
<keyword evidence="3" id="KW-1185">Reference proteome</keyword>
<dbReference type="EMBL" id="JBJJXI010000146">
    <property type="protein sequence ID" value="KAL3386518.1"/>
    <property type="molecule type" value="Genomic_DNA"/>
</dbReference>
<dbReference type="Proteomes" id="UP001627154">
    <property type="component" value="Unassembled WGS sequence"/>
</dbReference>
<reference evidence="2 3" key="1">
    <citation type="journal article" date="2024" name="bioRxiv">
        <title>A reference genome for Trichogramma kaykai: A tiny desert-dwelling parasitoid wasp with competing sex-ratio distorters.</title>
        <authorList>
            <person name="Culotta J."/>
            <person name="Lindsey A.R."/>
        </authorList>
    </citation>
    <scope>NUCLEOTIDE SEQUENCE [LARGE SCALE GENOMIC DNA]</scope>
    <source>
        <strain evidence="2 3">KSX58</strain>
    </source>
</reference>
<dbReference type="InterPro" id="IPR013087">
    <property type="entry name" value="Znf_C2H2_type"/>
</dbReference>
<gene>
    <name evidence="2" type="ORF">TKK_018019</name>
</gene>
<proteinExistence type="predicted"/>
<sequence length="98" mass="11287">MSESDSILSCYLCKVSFLSSDTLDYHLWHFHDISTLQPVLNVTEVDCDHSKNLSLHSSFVKTLHHEVDKSVLIVLTTGQNLWEKPQKEFQFNEISYTG</sequence>
<feature type="domain" description="C2H2-type" evidence="1">
    <location>
        <begin position="10"/>
        <end position="31"/>
    </location>
</feature>
<organism evidence="2 3">
    <name type="scientific">Trichogramma kaykai</name>
    <dbReference type="NCBI Taxonomy" id="54128"/>
    <lineage>
        <taxon>Eukaryota</taxon>
        <taxon>Metazoa</taxon>
        <taxon>Ecdysozoa</taxon>
        <taxon>Arthropoda</taxon>
        <taxon>Hexapoda</taxon>
        <taxon>Insecta</taxon>
        <taxon>Pterygota</taxon>
        <taxon>Neoptera</taxon>
        <taxon>Endopterygota</taxon>
        <taxon>Hymenoptera</taxon>
        <taxon>Apocrita</taxon>
        <taxon>Proctotrupomorpha</taxon>
        <taxon>Chalcidoidea</taxon>
        <taxon>Trichogrammatidae</taxon>
        <taxon>Trichogramma</taxon>
    </lineage>
</organism>
<evidence type="ECO:0000313" key="3">
    <source>
        <dbReference type="Proteomes" id="UP001627154"/>
    </source>
</evidence>
<accession>A0ABD2W0R1</accession>
<dbReference type="AlphaFoldDB" id="A0ABD2W0R1"/>
<evidence type="ECO:0000313" key="2">
    <source>
        <dbReference type="EMBL" id="KAL3386518.1"/>
    </source>
</evidence>